<feature type="transmembrane region" description="Helical" evidence="7">
    <location>
        <begin position="232"/>
        <end position="259"/>
    </location>
</feature>
<dbReference type="PANTHER" id="PTHR45649:SF8">
    <property type="entry name" value="PERMEASE, PUTATIVE-RELATED"/>
    <property type="match status" value="1"/>
</dbReference>
<feature type="transmembrane region" description="Helical" evidence="7">
    <location>
        <begin position="148"/>
        <end position="169"/>
    </location>
</feature>
<evidence type="ECO:0000256" key="3">
    <source>
        <dbReference type="ARBA" id="ARBA00022692"/>
    </source>
</evidence>
<name>A0A9P4QFA6_9PEZI</name>
<feature type="transmembrane region" description="Helical" evidence="7">
    <location>
        <begin position="279"/>
        <end position="298"/>
    </location>
</feature>
<dbReference type="PANTHER" id="PTHR45649">
    <property type="entry name" value="AMINO-ACID PERMEASE BAT1"/>
    <property type="match status" value="1"/>
</dbReference>
<comment type="caution">
    <text evidence="8">The sequence shown here is derived from an EMBL/GenBank/DDBJ whole genome shotgun (WGS) entry which is preliminary data.</text>
</comment>
<dbReference type="Pfam" id="PF13520">
    <property type="entry name" value="AA_permease_2"/>
    <property type="match status" value="1"/>
</dbReference>
<feature type="compositionally biased region" description="Basic and acidic residues" evidence="6">
    <location>
        <begin position="484"/>
        <end position="494"/>
    </location>
</feature>
<feature type="transmembrane region" description="Helical" evidence="7">
    <location>
        <begin position="404"/>
        <end position="421"/>
    </location>
</feature>
<keyword evidence="5 7" id="KW-0472">Membrane</keyword>
<comment type="subcellular location">
    <subcellularLocation>
        <location evidence="1">Membrane</location>
        <topology evidence="1">Multi-pass membrane protein</topology>
    </subcellularLocation>
</comment>
<protein>
    <submittedName>
        <fullName evidence="8">Amino acid transporter</fullName>
    </submittedName>
</protein>
<proteinExistence type="predicted"/>
<evidence type="ECO:0000256" key="7">
    <source>
        <dbReference type="SAM" id="Phobius"/>
    </source>
</evidence>
<keyword evidence="4 7" id="KW-1133">Transmembrane helix</keyword>
<sequence length="502" mass="53908">MTGFCFSIVSSWTALGGVLTIGIASGGPPVMVWSWLGVCALTLCVTYSFAEMCSAYPVAGGQYSWVAFYAPPKYARPLSFVTGWFMCIGIVAMGAVNNFVGANFVLGLANMNNPSFVIERWHATLTAYLIAVIAAVVNIWFSKLLDKLGTVALVWNIMSFFVVIITILACNDHKQPASFVFTEFQNDTGFPGTGMAVMIGLLQSFFGMCCWDAPSKMTEEMKDPAKEAPLAMILSVLLGTVTGFVFLICAFFCVGDLAATANTPTGVPLLQILLDSVGNVHGATTLGAMIAVIVLFSANSLMAEGSRALWAFSRDNGLPCSSLFSKVDKRTKVPVYSTLLCLIVQVALNSIYFGSYTGFSTVISIATFGFYLSYAMALVARLWSYVAGGKQNTPSAYVLGKWGPWLNAIGLVFLIFAGIDFNFPQEGPATADNMNYCSAAFGIVGLISLLTWLLDGRKNFKGPTDFIEGMESEQTSPSSEQDDEKSSPERETVSTEKGPGLV</sequence>
<feature type="region of interest" description="Disordered" evidence="6">
    <location>
        <begin position="465"/>
        <end position="502"/>
    </location>
</feature>
<feature type="transmembrane region" description="Helical" evidence="7">
    <location>
        <begin position="30"/>
        <end position="50"/>
    </location>
</feature>
<feature type="transmembrane region" description="Helical" evidence="7">
    <location>
        <begin position="83"/>
        <end position="109"/>
    </location>
</feature>
<evidence type="ECO:0000256" key="2">
    <source>
        <dbReference type="ARBA" id="ARBA00022448"/>
    </source>
</evidence>
<dbReference type="GO" id="GO:0016020">
    <property type="term" value="C:membrane"/>
    <property type="evidence" value="ECO:0007669"/>
    <property type="project" value="UniProtKB-SubCell"/>
</dbReference>
<evidence type="ECO:0000256" key="1">
    <source>
        <dbReference type="ARBA" id="ARBA00004141"/>
    </source>
</evidence>
<keyword evidence="3 7" id="KW-0812">Transmembrane</keyword>
<keyword evidence="2" id="KW-0813">Transport</keyword>
<dbReference type="PIRSF" id="PIRSF006060">
    <property type="entry name" value="AA_transporter"/>
    <property type="match status" value="1"/>
</dbReference>
<organism evidence="8 9">
    <name type="scientific">Polychaeton citri CBS 116435</name>
    <dbReference type="NCBI Taxonomy" id="1314669"/>
    <lineage>
        <taxon>Eukaryota</taxon>
        <taxon>Fungi</taxon>
        <taxon>Dikarya</taxon>
        <taxon>Ascomycota</taxon>
        <taxon>Pezizomycotina</taxon>
        <taxon>Dothideomycetes</taxon>
        <taxon>Dothideomycetidae</taxon>
        <taxon>Capnodiales</taxon>
        <taxon>Capnodiaceae</taxon>
        <taxon>Polychaeton</taxon>
    </lineage>
</organism>
<dbReference type="AlphaFoldDB" id="A0A9P4QFA6"/>
<dbReference type="OrthoDB" id="3257095at2759"/>
<feature type="transmembrane region" description="Helical" evidence="7">
    <location>
        <begin position="333"/>
        <end position="353"/>
    </location>
</feature>
<feature type="transmembrane region" description="Helical" evidence="7">
    <location>
        <begin position="359"/>
        <end position="383"/>
    </location>
</feature>
<dbReference type="InterPro" id="IPR002293">
    <property type="entry name" value="AA/rel_permease1"/>
</dbReference>
<accession>A0A9P4QFA6</accession>
<gene>
    <name evidence="8" type="ORF">K431DRAFT_282014</name>
</gene>
<feature type="transmembrane region" description="Helical" evidence="7">
    <location>
        <begin position="189"/>
        <end position="211"/>
    </location>
</feature>
<keyword evidence="9" id="KW-1185">Reference proteome</keyword>
<dbReference type="Proteomes" id="UP000799441">
    <property type="component" value="Unassembled WGS sequence"/>
</dbReference>
<feature type="transmembrane region" description="Helical" evidence="7">
    <location>
        <begin position="121"/>
        <end position="141"/>
    </location>
</feature>
<dbReference type="EMBL" id="MU003771">
    <property type="protein sequence ID" value="KAF2724583.1"/>
    <property type="molecule type" value="Genomic_DNA"/>
</dbReference>
<reference evidence="8" key="1">
    <citation type="journal article" date="2020" name="Stud. Mycol.">
        <title>101 Dothideomycetes genomes: a test case for predicting lifestyles and emergence of pathogens.</title>
        <authorList>
            <person name="Haridas S."/>
            <person name="Albert R."/>
            <person name="Binder M."/>
            <person name="Bloem J."/>
            <person name="Labutti K."/>
            <person name="Salamov A."/>
            <person name="Andreopoulos B."/>
            <person name="Baker S."/>
            <person name="Barry K."/>
            <person name="Bills G."/>
            <person name="Bluhm B."/>
            <person name="Cannon C."/>
            <person name="Castanera R."/>
            <person name="Culley D."/>
            <person name="Daum C."/>
            <person name="Ezra D."/>
            <person name="Gonzalez J."/>
            <person name="Henrissat B."/>
            <person name="Kuo A."/>
            <person name="Liang C."/>
            <person name="Lipzen A."/>
            <person name="Lutzoni F."/>
            <person name="Magnuson J."/>
            <person name="Mondo S."/>
            <person name="Nolan M."/>
            <person name="Ohm R."/>
            <person name="Pangilinan J."/>
            <person name="Park H.-J."/>
            <person name="Ramirez L."/>
            <person name="Alfaro M."/>
            <person name="Sun H."/>
            <person name="Tritt A."/>
            <person name="Yoshinaga Y."/>
            <person name="Zwiers L.-H."/>
            <person name="Turgeon B."/>
            <person name="Goodwin S."/>
            <person name="Spatafora J."/>
            <person name="Crous P."/>
            <person name="Grigoriev I."/>
        </authorList>
    </citation>
    <scope>NUCLEOTIDE SEQUENCE</scope>
    <source>
        <strain evidence="8">CBS 116435</strain>
    </source>
</reference>
<dbReference type="Gene3D" id="1.20.1740.10">
    <property type="entry name" value="Amino acid/polyamine transporter I"/>
    <property type="match status" value="1"/>
</dbReference>
<evidence type="ECO:0000313" key="9">
    <source>
        <dbReference type="Proteomes" id="UP000799441"/>
    </source>
</evidence>
<dbReference type="GO" id="GO:0022857">
    <property type="term" value="F:transmembrane transporter activity"/>
    <property type="evidence" value="ECO:0007669"/>
    <property type="project" value="InterPro"/>
</dbReference>
<evidence type="ECO:0000313" key="8">
    <source>
        <dbReference type="EMBL" id="KAF2724583.1"/>
    </source>
</evidence>
<evidence type="ECO:0000256" key="5">
    <source>
        <dbReference type="ARBA" id="ARBA00023136"/>
    </source>
</evidence>
<evidence type="ECO:0000256" key="4">
    <source>
        <dbReference type="ARBA" id="ARBA00022989"/>
    </source>
</evidence>
<feature type="transmembrane region" description="Helical" evidence="7">
    <location>
        <begin position="433"/>
        <end position="454"/>
    </location>
</feature>
<evidence type="ECO:0000256" key="6">
    <source>
        <dbReference type="SAM" id="MobiDB-lite"/>
    </source>
</evidence>